<gene>
    <name evidence="2" type="ORF">S01H4_44217</name>
</gene>
<sequence length="69" mass="7181">MSDELLAIGLLFGFCVGSAIFGAWQARKVKAEIYDFGNSIVDSFGEIVSQPLVKGAMTNLGKKGGAANA</sequence>
<keyword evidence="1" id="KW-0812">Transmembrane</keyword>
<reference evidence="2" key="1">
    <citation type="journal article" date="2014" name="Front. Microbiol.">
        <title>High frequency of phylogenetically diverse reductive dehalogenase-homologous genes in deep subseafloor sedimentary metagenomes.</title>
        <authorList>
            <person name="Kawai M."/>
            <person name="Futagami T."/>
            <person name="Toyoda A."/>
            <person name="Takaki Y."/>
            <person name="Nishi S."/>
            <person name="Hori S."/>
            <person name="Arai W."/>
            <person name="Tsubouchi T."/>
            <person name="Morono Y."/>
            <person name="Uchiyama I."/>
            <person name="Ito T."/>
            <person name="Fujiyama A."/>
            <person name="Inagaki F."/>
            <person name="Takami H."/>
        </authorList>
    </citation>
    <scope>NUCLEOTIDE SEQUENCE</scope>
    <source>
        <strain evidence="2">Expedition CK06-06</strain>
    </source>
</reference>
<proteinExistence type="predicted"/>
<dbReference type="AlphaFoldDB" id="X1DHC7"/>
<feature type="transmembrane region" description="Helical" evidence="1">
    <location>
        <begin position="6"/>
        <end position="24"/>
    </location>
</feature>
<dbReference type="EMBL" id="BART01024490">
    <property type="protein sequence ID" value="GAH04429.1"/>
    <property type="molecule type" value="Genomic_DNA"/>
</dbReference>
<protein>
    <submittedName>
        <fullName evidence="2">Uncharacterized protein</fullName>
    </submittedName>
</protein>
<evidence type="ECO:0000256" key="1">
    <source>
        <dbReference type="SAM" id="Phobius"/>
    </source>
</evidence>
<name>X1DHC7_9ZZZZ</name>
<keyword evidence="1" id="KW-0472">Membrane</keyword>
<accession>X1DHC7</accession>
<comment type="caution">
    <text evidence="2">The sequence shown here is derived from an EMBL/GenBank/DDBJ whole genome shotgun (WGS) entry which is preliminary data.</text>
</comment>
<evidence type="ECO:0000313" key="2">
    <source>
        <dbReference type="EMBL" id="GAH04429.1"/>
    </source>
</evidence>
<keyword evidence="1" id="KW-1133">Transmembrane helix</keyword>
<organism evidence="2">
    <name type="scientific">marine sediment metagenome</name>
    <dbReference type="NCBI Taxonomy" id="412755"/>
    <lineage>
        <taxon>unclassified sequences</taxon>
        <taxon>metagenomes</taxon>
        <taxon>ecological metagenomes</taxon>
    </lineage>
</organism>
<feature type="non-terminal residue" evidence="2">
    <location>
        <position position="69"/>
    </location>
</feature>